<feature type="transmembrane region" description="Helical" evidence="1">
    <location>
        <begin position="7"/>
        <end position="23"/>
    </location>
</feature>
<organism evidence="2 3">
    <name type="scientific">Neobacillus vireti LMG 21834</name>
    <dbReference type="NCBI Taxonomy" id="1131730"/>
    <lineage>
        <taxon>Bacteria</taxon>
        <taxon>Bacillati</taxon>
        <taxon>Bacillota</taxon>
        <taxon>Bacilli</taxon>
        <taxon>Bacillales</taxon>
        <taxon>Bacillaceae</taxon>
        <taxon>Neobacillus</taxon>
    </lineage>
</organism>
<name>A0AB94IKZ7_9BACI</name>
<dbReference type="RefSeq" id="WP_024029364.1">
    <property type="nucleotide sequence ID" value="NZ_ALAN01000086.1"/>
</dbReference>
<dbReference type="AlphaFoldDB" id="A0AB94IKZ7"/>
<sequence length="65" mass="7676">MNLTQNLMYLIPFLVTIAMGFLLKSKWSVKGSEKYEQFWKGYATSATLLTFFAFMFWVLPSLLRR</sequence>
<keyword evidence="1" id="KW-1133">Transmembrane helix</keyword>
<evidence type="ECO:0000256" key="1">
    <source>
        <dbReference type="SAM" id="Phobius"/>
    </source>
</evidence>
<gene>
    <name evidence="2" type="ORF">BAVI_15927</name>
</gene>
<dbReference type="EMBL" id="ALAN01000086">
    <property type="protein sequence ID" value="ETI67751.1"/>
    <property type="molecule type" value="Genomic_DNA"/>
</dbReference>
<keyword evidence="1" id="KW-0812">Transmembrane</keyword>
<reference evidence="2 3" key="1">
    <citation type="journal article" date="2014" name="Environ. Microbiol.">
        <title>The nitrate-ammonifying and nosZ-carrying bacterium Bacillus vireti is a potent source and sink for nitric and nitrous oxide under high nitrate conditions.</title>
        <authorList>
            <person name="Mania D."/>
            <person name="Heylen K."/>
            <person name="van Spanning R.J."/>
            <person name="Frostegard A."/>
        </authorList>
    </citation>
    <scope>NUCLEOTIDE SEQUENCE [LARGE SCALE GENOMIC DNA]</scope>
    <source>
        <strain evidence="2 3">LMG 21834</strain>
    </source>
</reference>
<evidence type="ECO:0000313" key="2">
    <source>
        <dbReference type="EMBL" id="ETI67751.1"/>
    </source>
</evidence>
<proteinExistence type="predicted"/>
<dbReference type="Proteomes" id="UP000018877">
    <property type="component" value="Unassembled WGS sequence"/>
</dbReference>
<protein>
    <submittedName>
        <fullName evidence="2">Uncharacterized protein</fullName>
    </submittedName>
</protein>
<feature type="transmembrane region" description="Helical" evidence="1">
    <location>
        <begin position="43"/>
        <end position="63"/>
    </location>
</feature>
<comment type="caution">
    <text evidence="2">The sequence shown here is derived from an EMBL/GenBank/DDBJ whole genome shotgun (WGS) entry which is preliminary data.</text>
</comment>
<keyword evidence="3" id="KW-1185">Reference proteome</keyword>
<keyword evidence="1" id="KW-0472">Membrane</keyword>
<accession>A0AB94IKZ7</accession>
<evidence type="ECO:0000313" key="3">
    <source>
        <dbReference type="Proteomes" id="UP000018877"/>
    </source>
</evidence>